<keyword evidence="2" id="KW-1185">Reference proteome</keyword>
<sequence>MLWIMIMVIAVASMATNTYQSRLKHLEKKLKLEQELIQNQIKLEQIKHENYKLETTRLRLELQDDLNKAPSKTELLDYFEQHNKKKSKKKRSYGVD</sequence>
<accession>A0A2U3ANA1</accession>
<dbReference type="OrthoDB" id="2390171at2"/>
<dbReference type="Proteomes" id="UP000245938">
    <property type="component" value="Unassembled WGS sequence"/>
</dbReference>
<organism evidence="1 2">
    <name type="scientific">Kurthia sibirica</name>
    <dbReference type="NCBI Taxonomy" id="202750"/>
    <lineage>
        <taxon>Bacteria</taxon>
        <taxon>Bacillati</taxon>
        <taxon>Bacillota</taxon>
        <taxon>Bacilli</taxon>
        <taxon>Bacillales</taxon>
        <taxon>Caryophanaceae</taxon>
        <taxon>Kurthia</taxon>
    </lineage>
</organism>
<dbReference type="EMBL" id="QFVR01000005">
    <property type="protein sequence ID" value="PWI26007.1"/>
    <property type="molecule type" value="Genomic_DNA"/>
</dbReference>
<protein>
    <submittedName>
        <fullName evidence="1">Uncharacterized protein</fullName>
    </submittedName>
</protein>
<dbReference type="RefSeq" id="WP_109305428.1">
    <property type="nucleotide sequence ID" value="NZ_BJUF01000057.1"/>
</dbReference>
<name>A0A2U3ANA1_9BACL</name>
<evidence type="ECO:0000313" key="1">
    <source>
        <dbReference type="EMBL" id="PWI26007.1"/>
    </source>
</evidence>
<reference evidence="1 2" key="1">
    <citation type="submission" date="2018-05" db="EMBL/GenBank/DDBJ databases">
        <title>Kurthia sibirica genome sequence.</title>
        <authorList>
            <person name="Maclea K.S."/>
            <person name="Goen A.E."/>
        </authorList>
    </citation>
    <scope>NUCLEOTIDE SEQUENCE [LARGE SCALE GENOMIC DNA]</scope>
    <source>
        <strain evidence="1 2">ATCC 49154</strain>
    </source>
</reference>
<dbReference type="AlphaFoldDB" id="A0A2U3ANA1"/>
<proteinExistence type="predicted"/>
<evidence type="ECO:0000313" key="2">
    <source>
        <dbReference type="Proteomes" id="UP000245938"/>
    </source>
</evidence>
<gene>
    <name evidence="1" type="ORF">DEX24_05605</name>
</gene>
<comment type="caution">
    <text evidence="1">The sequence shown here is derived from an EMBL/GenBank/DDBJ whole genome shotgun (WGS) entry which is preliminary data.</text>
</comment>